<comment type="subcellular location">
    <subcellularLocation>
        <location evidence="7">Cytoplasm</location>
    </subcellularLocation>
</comment>
<comment type="catalytic activity">
    <reaction evidence="7">
        <text>a (3R)-hydroxyacyl-[ACP] + UDP-N-acetyl-alpha-D-glucosamine = a UDP-3-O-[(3R)-3-hydroxyacyl]-N-acetyl-alpha-D-glucosamine + holo-[ACP]</text>
        <dbReference type="Rhea" id="RHEA:67812"/>
        <dbReference type="Rhea" id="RHEA-COMP:9685"/>
        <dbReference type="Rhea" id="RHEA-COMP:9945"/>
        <dbReference type="ChEBI" id="CHEBI:57705"/>
        <dbReference type="ChEBI" id="CHEBI:64479"/>
        <dbReference type="ChEBI" id="CHEBI:78827"/>
        <dbReference type="ChEBI" id="CHEBI:173225"/>
        <dbReference type="EC" id="2.3.1.129"/>
    </reaction>
</comment>
<keyword evidence="2 7" id="KW-0441">Lipid A biosynthesis</keyword>
<reference evidence="9" key="1">
    <citation type="submission" date="2019-02" db="EMBL/GenBank/DDBJ databases">
        <title>Draft genome of the type strain Pelomonas aquatica CCUG 52575T.</title>
        <authorList>
            <person name="Gomila M."/>
            <person name="Lalucat J."/>
        </authorList>
    </citation>
    <scope>NUCLEOTIDE SEQUENCE</scope>
    <source>
        <strain evidence="9">CCUG 52575</strain>
    </source>
</reference>
<comment type="similarity">
    <text evidence="7">Belongs to the transferase hexapeptide repeat family. LpxA subfamily.</text>
</comment>
<evidence type="ECO:0000256" key="6">
    <source>
        <dbReference type="ARBA" id="ARBA00023315"/>
    </source>
</evidence>
<dbReference type="EMBL" id="SGUG01000006">
    <property type="protein sequence ID" value="MDG0861955.1"/>
    <property type="molecule type" value="Genomic_DNA"/>
</dbReference>
<comment type="subunit">
    <text evidence="7">Homotrimer.</text>
</comment>
<evidence type="ECO:0000313" key="10">
    <source>
        <dbReference type="Proteomes" id="UP001152766"/>
    </source>
</evidence>
<keyword evidence="1 7" id="KW-0444">Lipid biosynthesis</keyword>
<dbReference type="NCBIfam" id="NF003657">
    <property type="entry name" value="PRK05289.1"/>
    <property type="match status" value="1"/>
</dbReference>
<keyword evidence="6 7" id="KW-0012">Acyltransferase</keyword>
<evidence type="ECO:0000256" key="4">
    <source>
        <dbReference type="ARBA" id="ARBA00022737"/>
    </source>
</evidence>
<keyword evidence="3 7" id="KW-0808">Transferase</keyword>
<evidence type="ECO:0000313" key="9">
    <source>
        <dbReference type="EMBL" id="MDG0861955.1"/>
    </source>
</evidence>
<evidence type="ECO:0000256" key="5">
    <source>
        <dbReference type="ARBA" id="ARBA00023098"/>
    </source>
</evidence>
<name>A0A9X4LJE2_9BURK</name>
<keyword evidence="5 7" id="KW-0443">Lipid metabolism</keyword>
<sequence>MMAIHPTAIVDPGAQLDSSVEVGAYTLIGPHVTIGAGTKVGPHCVIEGHTSIGRDNRFFQFGSIGAANQDKKYAGEPTRLVIGDRNTVREFCTLNIGTVQDRGETTVGDDNWIMAYCHLAHDCVIGNQNVLANGVTFAGHVTVGDWVTIGGLTGILQRMHIGDHAMIGFQAHVAQDVPPFMTVDGNPLAARAVNVVGLKRRDFSAERVGVIRQVYKLLYRSGHTLDEARAAIEGLRGTEGGAADGDIDTMLTFLAASTRGIVR</sequence>
<evidence type="ECO:0000256" key="7">
    <source>
        <dbReference type="HAMAP-Rule" id="MF_00387"/>
    </source>
</evidence>
<dbReference type="AlphaFoldDB" id="A0A9X4LJE2"/>
<feature type="domain" description="UDP N-acetylglucosamine O-acyltransferase C-terminal" evidence="8">
    <location>
        <begin position="176"/>
        <end position="262"/>
    </location>
</feature>
<dbReference type="EC" id="2.3.1.129" evidence="7"/>
<dbReference type="GO" id="GO:0009245">
    <property type="term" value="P:lipid A biosynthetic process"/>
    <property type="evidence" value="ECO:0007669"/>
    <property type="project" value="UniProtKB-UniRule"/>
</dbReference>
<dbReference type="HAMAP" id="MF_00387">
    <property type="entry name" value="LpxA"/>
    <property type="match status" value="1"/>
</dbReference>
<proteinExistence type="inferred from homology"/>
<dbReference type="PANTHER" id="PTHR43480">
    <property type="entry name" value="ACYL-[ACYL-CARRIER-PROTEIN]--UDP-N-ACETYLGLUCOSAMINE O-ACYLTRANSFERASE"/>
    <property type="match status" value="1"/>
</dbReference>
<evidence type="ECO:0000259" key="8">
    <source>
        <dbReference type="Pfam" id="PF13720"/>
    </source>
</evidence>
<dbReference type="InterPro" id="IPR037157">
    <property type="entry name" value="Acetyltransf_C_sf"/>
</dbReference>
<keyword evidence="4 7" id="KW-0677">Repeat</keyword>
<dbReference type="Pfam" id="PF13720">
    <property type="entry name" value="Acetyltransf_11"/>
    <property type="match status" value="1"/>
</dbReference>
<keyword evidence="10" id="KW-1185">Reference proteome</keyword>
<dbReference type="Pfam" id="PF00132">
    <property type="entry name" value="Hexapep"/>
    <property type="match status" value="1"/>
</dbReference>
<accession>A0A9X4LJE2</accession>
<protein>
    <recommendedName>
        <fullName evidence="7">Acyl-[acyl-carrier-protein]--UDP-N-acetylglucosamine O-acyltransferase</fullName>
        <shortName evidence="7">UDP-N-acetylglucosamine acyltransferase</shortName>
        <ecNumber evidence="7">2.3.1.129</ecNumber>
    </recommendedName>
</protein>
<dbReference type="PIRSF" id="PIRSF000456">
    <property type="entry name" value="UDP-GlcNAc_acltr"/>
    <property type="match status" value="1"/>
</dbReference>
<keyword evidence="7" id="KW-0963">Cytoplasm</keyword>
<dbReference type="GO" id="GO:0016020">
    <property type="term" value="C:membrane"/>
    <property type="evidence" value="ECO:0007669"/>
    <property type="project" value="GOC"/>
</dbReference>
<comment type="pathway">
    <text evidence="7">Glycolipid biosynthesis; lipid IV(A) biosynthesis; lipid IV(A) from (3R)-3-hydroxytetradecanoyl-[acyl-carrier-protein] and UDP-N-acetyl-alpha-D-glucosamine: step 1/6.</text>
</comment>
<dbReference type="Gene3D" id="2.160.10.10">
    <property type="entry name" value="Hexapeptide repeat proteins"/>
    <property type="match status" value="1"/>
</dbReference>
<evidence type="ECO:0000256" key="2">
    <source>
        <dbReference type="ARBA" id="ARBA00022556"/>
    </source>
</evidence>
<comment type="function">
    <text evidence="7">Involved in the biosynthesis of lipid A, a phosphorylated glycolipid that anchors the lipopolysaccharide to the outer membrane of the cell.</text>
</comment>
<dbReference type="InterPro" id="IPR011004">
    <property type="entry name" value="Trimer_LpxA-like_sf"/>
</dbReference>
<dbReference type="PANTHER" id="PTHR43480:SF1">
    <property type="entry name" value="ACYL-[ACYL-CARRIER-PROTEIN]--UDP-N-ACETYLGLUCOSAMINE O-ACYLTRANSFERASE, MITOCHONDRIAL-RELATED"/>
    <property type="match status" value="1"/>
</dbReference>
<dbReference type="SUPFAM" id="SSF51161">
    <property type="entry name" value="Trimeric LpxA-like enzymes"/>
    <property type="match status" value="1"/>
</dbReference>
<dbReference type="Gene3D" id="1.20.1180.10">
    <property type="entry name" value="Udp N-acetylglucosamine O-acyltransferase, C-terminal domain"/>
    <property type="match status" value="1"/>
</dbReference>
<dbReference type="InterPro" id="IPR029098">
    <property type="entry name" value="Acetyltransf_C"/>
</dbReference>
<dbReference type="Proteomes" id="UP001152766">
    <property type="component" value="Unassembled WGS sequence"/>
</dbReference>
<dbReference type="GO" id="GO:0008780">
    <property type="term" value="F:acyl-[acyl-carrier-protein]-UDP-N-acetylglucosamine O-acyltransferase activity"/>
    <property type="evidence" value="ECO:0007669"/>
    <property type="project" value="UniProtKB-UniRule"/>
</dbReference>
<dbReference type="InterPro" id="IPR010137">
    <property type="entry name" value="Lipid_A_LpxA"/>
</dbReference>
<dbReference type="InterPro" id="IPR001451">
    <property type="entry name" value="Hexapep"/>
</dbReference>
<evidence type="ECO:0000256" key="1">
    <source>
        <dbReference type="ARBA" id="ARBA00022516"/>
    </source>
</evidence>
<dbReference type="GO" id="GO:0005737">
    <property type="term" value="C:cytoplasm"/>
    <property type="evidence" value="ECO:0007669"/>
    <property type="project" value="UniProtKB-SubCell"/>
</dbReference>
<evidence type="ECO:0000256" key="3">
    <source>
        <dbReference type="ARBA" id="ARBA00022679"/>
    </source>
</evidence>
<gene>
    <name evidence="7" type="primary">lpxA</name>
    <name evidence="9" type="ORF">EXJ73_05635</name>
</gene>
<dbReference type="CDD" id="cd03351">
    <property type="entry name" value="LbH_UDP-GlcNAc_AT"/>
    <property type="match status" value="1"/>
</dbReference>
<organism evidence="9 10">
    <name type="scientific">Pelomonas aquatica</name>
    <dbReference type="NCBI Taxonomy" id="431058"/>
    <lineage>
        <taxon>Bacteria</taxon>
        <taxon>Pseudomonadati</taxon>
        <taxon>Pseudomonadota</taxon>
        <taxon>Betaproteobacteria</taxon>
        <taxon>Burkholderiales</taxon>
        <taxon>Sphaerotilaceae</taxon>
        <taxon>Roseateles</taxon>
    </lineage>
</organism>
<dbReference type="NCBIfam" id="TIGR01852">
    <property type="entry name" value="lipid_A_lpxA"/>
    <property type="match status" value="1"/>
</dbReference>
<comment type="caution">
    <text evidence="9">The sequence shown here is derived from an EMBL/GenBank/DDBJ whole genome shotgun (WGS) entry which is preliminary data.</text>
</comment>